<evidence type="ECO:0000313" key="3">
    <source>
        <dbReference type="Proteomes" id="UP000318478"/>
    </source>
</evidence>
<feature type="signal peptide" evidence="1">
    <location>
        <begin position="1"/>
        <end position="26"/>
    </location>
</feature>
<evidence type="ECO:0000313" key="2">
    <source>
        <dbReference type="EMBL" id="TWT77048.1"/>
    </source>
</evidence>
<proteinExistence type="predicted"/>
<reference evidence="2 3" key="1">
    <citation type="submission" date="2019-02" db="EMBL/GenBank/DDBJ databases">
        <title>Deep-cultivation of Planctomycetes and their phenomic and genomic characterization uncovers novel biology.</title>
        <authorList>
            <person name="Wiegand S."/>
            <person name="Jogler M."/>
            <person name="Boedeker C."/>
            <person name="Pinto D."/>
            <person name="Vollmers J."/>
            <person name="Rivas-Marin E."/>
            <person name="Kohn T."/>
            <person name="Peeters S.H."/>
            <person name="Heuer A."/>
            <person name="Rast P."/>
            <person name="Oberbeckmann S."/>
            <person name="Bunk B."/>
            <person name="Jeske O."/>
            <person name="Meyerdierks A."/>
            <person name="Storesund J.E."/>
            <person name="Kallscheuer N."/>
            <person name="Luecker S."/>
            <person name="Lage O.M."/>
            <person name="Pohl T."/>
            <person name="Merkel B.J."/>
            <person name="Hornburger P."/>
            <person name="Mueller R.-W."/>
            <person name="Bruemmer F."/>
            <person name="Labrenz M."/>
            <person name="Spormann A.M."/>
            <person name="Op Den Camp H."/>
            <person name="Overmann J."/>
            <person name="Amann R."/>
            <person name="Jetten M.S.M."/>
            <person name="Mascher T."/>
            <person name="Medema M.H."/>
            <person name="Devos D.P."/>
            <person name="Kaster A.-K."/>
            <person name="Ovreas L."/>
            <person name="Rohde M."/>
            <person name="Galperin M.Y."/>
            <person name="Jogler C."/>
        </authorList>
    </citation>
    <scope>NUCLEOTIDE SEQUENCE [LARGE SCALE GENOMIC DNA]</scope>
    <source>
        <strain evidence="2 3">Pla123a</strain>
    </source>
</reference>
<name>A0A5C5YQH3_9BACT</name>
<dbReference type="RefSeq" id="WP_146587303.1">
    <property type="nucleotide sequence ID" value="NZ_SJPO01000005.1"/>
</dbReference>
<feature type="chain" id="PRO_5022686695" description="PEP-CTERM protein-sorting domain-containing protein" evidence="1">
    <location>
        <begin position="27"/>
        <end position="232"/>
    </location>
</feature>
<dbReference type="Proteomes" id="UP000318478">
    <property type="component" value="Unassembled WGS sequence"/>
</dbReference>
<protein>
    <recommendedName>
        <fullName evidence="4">PEP-CTERM protein-sorting domain-containing protein</fullName>
    </recommendedName>
</protein>
<dbReference type="AlphaFoldDB" id="A0A5C5YQH3"/>
<evidence type="ECO:0008006" key="4">
    <source>
        <dbReference type="Google" id="ProtNLM"/>
    </source>
</evidence>
<comment type="caution">
    <text evidence="2">The sequence shown here is derived from an EMBL/GenBank/DDBJ whole genome shotgun (WGS) entry which is preliminary data.</text>
</comment>
<organism evidence="2 3">
    <name type="scientific">Posidoniimonas polymericola</name>
    <dbReference type="NCBI Taxonomy" id="2528002"/>
    <lineage>
        <taxon>Bacteria</taxon>
        <taxon>Pseudomonadati</taxon>
        <taxon>Planctomycetota</taxon>
        <taxon>Planctomycetia</taxon>
        <taxon>Pirellulales</taxon>
        <taxon>Lacipirellulaceae</taxon>
        <taxon>Posidoniimonas</taxon>
    </lineage>
</organism>
<sequence precursor="true">MKRTFSFLPAAAALTVLAIVSGQASAALLNVNIAGVDLEYKGSEGKIVDDAADVLNPSGEMDTGKADDADLASFKVAGGPLLGSWMTPPDGIYADLLIESAPASLPVGTTNLTLSGTNEFVWWVGTGDGAAGDAYLRISFDTLSATRIVPGPGFEIFSVVGTGSVIGQSLPGMSFQDEVSFSYTATDTAFTNTFGMARDGVISITGQMTPEPSTISVAAFGLLLALGRRRLV</sequence>
<dbReference type="EMBL" id="SJPO01000005">
    <property type="protein sequence ID" value="TWT77048.1"/>
    <property type="molecule type" value="Genomic_DNA"/>
</dbReference>
<keyword evidence="3" id="KW-1185">Reference proteome</keyword>
<evidence type="ECO:0000256" key="1">
    <source>
        <dbReference type="SAM" id="SignalP"/>
    </source>
</evidence>
<accession>A0A5C5YQH3</accession>
<gene>
    <name evidence="2" type="ORF">Pla123a_24770</name>
</gene>
<keyword evidence="1" id="KW-0732">Signal</keyword>